<accession>A0A8X6PI87</accession>
<dbReference type="AlphaFoldDB" id="A0A8X6PI87"/>
<reference evidence="1" key="1">
    <citation type="submission" date="2020-08" db="EMBL/GenBank/DDBJ databases">
        <title>Multicomponent nature underlies the extraordinary mechanical properties of spider dragline silk.</title>
        <authorList>
            <person name="Kono N."/>
            <person name="Nakamura H."/>
            <person name="Mori M."/>
            <person name="Yoshida Y."/>
            <person name="Ohtoshi R."/>
            <person name="Malay A.D."/>
            <person name="Moran D.A.P."/>
            <person name="Tomita M."/>
            <person name="Numata K."/>
            <person name="Arakawa K."/>
        </authorList>
    </citation>
    <scope>NUCLEOTIDE SEQUENCE</scope>
</reference>
<organism evidence="1 2">
    <name type="scientific">Nephila pilipes</name>
    <name type="common">Giant wood spider</name>
    <name type="synonym">Nephila maculata</name>
    <dbReference type="NCBI Taxonomy" id="299642"/>
    <lineage>
        <taxon>Eukaryota</taxon>
        <taxon>Metazoa</taxon>
        <taxon>Ecdysozoa</taxon>
        <taxon>Arthropoda</taxon>
        <taxon>Chelicerata</taxon>
        <taxon>Arachnida</taxon>
        <taxon>Araneae</taxon>
        <taxon>Araneomorphae</taxon>
        <taxon>Entelegynae</taxon>
        <taxon>Araneoidea</taxon>
        <taxon>Nephilidae</taxon>
        <taxon>Nephila</taxon>
    </lineage>
</organism>
<evidence type="ECO:0000313" key="1">
    <source>
        <dbReference type="EMBL" id="GFT72083.1"/>
    </source>
</evidence>
<evidence type="ECO:0000313" key="2">
    <source>
        <dbReference type="Proteomes" id="UP000887013"/>
    </source>
</evidence>
<keyword evidence="2" id="KW-1185">Reference proteome</keyword>
<comment type="caution">
    <text evidence="1">The sequence shown here is derived from an EMBL/GenBank/DDBJ whole genome shotgun (WGS) entry which is preliminary data.</text>
</comment>
<protein>
    <submittedName>
        <fullName evidence="1">Uncharacterized protein</fullName>
    </submittedName>
</protein>
<dbReference type="EMBL" id="BMAW01116778">
    <property type="protein sequence ID" value="GFT72083.1"/>
    <property type="molecule type" value="Genomic_DNA"/>
</dbReference>
<name>A0A8X6PI87_NEPPI</name>
<proteinExistence type="predicted"/>
<sequence>MIAVTPEYAENMNGKISMNMLKNFNELMNMDVFKSINVLKYMNVFQEQSYVKEYECVLIPGRWKIIEKNSMDILNLKDVHAGECERVKEYECTKEHEISGVSII</sequence>
<gene>
    <name evidence="1" type="ORF">NPIL_281891</name>
</gene>
<dbReference type="Proteomes" id="UP000887013">
    <property type="component" value="Unassembled WGS sequence"/>
</dbReference>